<evidence type="ECO:0000313" key="1">
    <source>
        <dbReference type="EMBL" id="SDZ41633.1"/>
    </source>
</evidence>
<organism evidence="1 2">
    <name type="scientific">Evansella caseinilytica</name>
    <dbReference type="NCBI Taxonomy" id="1503961"/>
    <lineage>
        <taxon>Bacteria</taxon>
        <taxon>Bacillati</taxon>
        <taxon>Bacillota</taxon>
        <taxon>Bacilli</taxon>
        <taxon>Bacillales</taxon>
        <taxon>Bacillaceae</taxon>
        <taxon>Evansella</taxon>
    </lineage>
</organism>
<dbReference type="Proteomes" id="UP000198935">
    <property type="component" value="Unassembled WGS sequence"/>
</dbReference>
<dbReference type="STRING" id="1503961.SAMN05421736_11249"/>
<reference evidence="2" key="1">
    <citation type="submission" date="2016-10" db="EMBL/GenBank/DDBJ databases">
        <authorList>
            <person name="Varghese N."/>
            <person name="Submissions S."/>
        </authorList>
    </citation>
    <scope>NUCLEOTIDE SEQUENCE [LARGE SCALE GENOMIC DNA]</scope>
    <source>
        <strain evidence="2">SP</strain>
    </source>
</reference>
<evidence type="ECO:0008006" key="3">
    <source>
        <dbReference type="Google" id="ProtNLM"/>
    </source>
</evidence>
<dbReference type="SUPFAM" id="SSF56059">
    <property type="entry name" value="Glutathione synthetase ATP-binding domain-like"/>
    <property type="match status" value="1"/>
</dbReference>
<evidence type="ECO:0000313" key="2">
    <source>
        <dbReference type="Proteomes" id="UP000198935"/>
    </source>
</evidence>
<accession>A0A1H3SU49</accession>
<protein>
    <recommendedName>
        <fullName evidence="3">ATP-grasp domain-containing protein</fullName>
    </recommendedName>
</protein>
<keyword evidence="2" id="KW-1185">Reference proteome</keyword>
<name>A0A1H3SU49_9BACI</name>
<sequence>MRPYLQLIQKAGAALGVTFEAIVPDFIYRAAYSDQHFIMYNVDPGLNNSSSVQLASSKAATYDTLTFAGLPAVEHVFLPHPDSRYSPENAYAAAKRLFYSFDEKAVIKPDDGAKGTDVVRITAAAALEAALHQLFRKGRNAAISPYYDSGGGIQDGRSQWAGEAEHCKDINIRLEAHSDGEYRKCPCQRHGFIAGEKKAGASSSGNCRCRRPRSVLLYR</sequence>
<proteinExistence type="predicted"/>
<dbReference type="EMBL" id="FNPI01000012">
    <property type="protein sequence ID" value="SDZ41633.1"/>
    <property type="molecule type" value="Genomic_DNA"/>
</dbReference>
<dbReference type="AlphaFoldDB" id="A0A1H3SU49"/>
<gene>
    <name evidence="1" type="ORF">SAMN05421736_11249</name>
</gene>